<reference evidence="1" key="1">
    <citation type="journal article" date="2011" name="PLoS Biol.">
        <title>Gene gain and loss during evolution of obligate parasitism in the white rust pathogen of Arabidopsis thaliana.</title>
        <authorList>
            <person name="Kemen E."/>
            <person name="Gardiner A."/>
            <person name="Schultz-Larsen T."/>
            <person name="Kemen A.C."/>
            <person name="Balmuth A.L."/>
            <person name="Robert-Seilaniantz A."/>
            <person name="Bailey K."/>
            <person name="Holub E."/>
            <person name="Studholme D.J."/>
            <person name="Maclean D."/>
            <person name="Jones J.D."/>
        </authorList>
    </citation>
    <scope>NUCLEOTIDE SEQUENCE</scope>
</reference>
<sequence length="99" mass="12059">MRAAGDIYDVQDVFQQDLRNWKLVQLGPYVADSLPYQDTDREIERGRRAFQALVKVIERLLQFHVPICVRHLPFHWVLSWKLNMFDFCLHIQKEIRYKW</sequence>
<dbReference type="AlphaFoldDB" id="F0WT82"/>
<dbReference type="HOGENOM" id="CLU_2325081_0_0_1"/>
<name>F0WT82_9STRA</name>
<gene>
    <name evidence="1" type="primary">AlNc14C246G9567</name>
    <name evidence="1" type="ORF">ALNC14_107140</name>
</gene>
<accession>F0WT82</accession>
<evidence type="ECO:0000313" key="1">
    <source>
        <dbReference type="EMBL" id="CCA24570.1"/>
    </source>
</evidence>
<protein>
    <submittedName>
        <fullName evidence="1">AlNc14C246G9567 protein</fullName>
    </submittedName>
</protein>
<proteinExistence type="predicted"/>
<organism evidence="1">
    <name type="scientific">Albugo laibachii Nc14</name>
    <dbReference type="NCBI Taxonomy" id="890382"/>
    <lineage>
        <taxon>Eukaryota</taxon>
        <taxon>Sar</taxon>
        <taxon>Stramenopiles</taxon>
        <taxon>Oomycota</taxon>
        <taxon>Peronosporomycetes</taxon>
        <taxon>Albuginales</taxon>
        <taxon>Albuginaceae</taxon>
        <taxon>Albugo</taxon>
    </lineage>
</organism>
<reference evidence="1" key="2">
    <citation type="submission" date="2011-02" db="EMBL/GenBank/DDBJ databases">
        <authorList>
            <person name="MacLean D."/>
        </authorList>
    </citation>
    <scope>NUCLEOTIDE SEQUENCE</scope>
</reference>
<dbReference type="EMBL" id="FR824291">
    <property type="protein sequence ID" value="CCA24570.1"/>
    <property type="molecule type" value="Genomic_DNA"/>
</dbReference>